<feature type="compositionally biased region" description="Low complexity" evidence="2">
    <location>
        <begin position="1"/>
        <end position="35"/>
    </location>
</feature>
<feature type="compositionally biased region" description="Polar residues" evidence="2">
    <location>
        <begin position="239"/>
        <end position="266"/>
    </location>
</feature>
<evidence type="ECO:0008006" key="5">
    <source>
        <dbReference type="Google" id="ProtNLM"/>
    </source>
</evidence>
<feature type="compositionally biased region" description="Basic residues" evidence="2">
    <location>
        <begin position="279"/>
        <end position="289"/>
    </location>
</feature>
<reference evidence="3" key="1">
    <citation type="submission" date="2015-10" db="EMBL/GenBank/DDBJ databases">
        <authorList>
            <person name="Regsiter A."/>
            <person name="william w."/>
        </authorList>
    </citation>
    <scope>NUCLEOTIDE SEQUENCE</scope>
    <source>
        <strain evidence="3">Montdore</strain>
    </source>
</reference>
<dbReference type="AlphaFoldDB" id="A0A292PNF6"/>
<feature type="region of interest" description="Disordered" evidence="2">
    <location>
        <begin position="113"/>
        <end position="296"/>
    </location>
</feature>
<protein>
    <recommendedName>
        <fullName evidence="5">Myb-like domain-containing protein</fullName>
    </recommendedName>
</protein>
<dbReference type="GO" id="GO:0000500">
    <property type="term" value="C:RNA polymerase I upstream activating factor complex"/>
    <property type="evidence" value="ECO:0007669"/>
    <property type="project" value="InterPro"/>
</dbReference>
<organism evidence="3 4">
    <name type="scientific">Tuber aestivum</name>
    <name type="common">summer truffle</name>
    <dbReference type="NCBI Taxonomy" id="59557"/>
    <lineage>
        <taxon>Eukaryota</taxon>
        <taxon>Fungi</taxon>
        <taxon>Dikarya</taxon>
        <taxon>Ascomycota</taxon>
        <taxon>Pezizomycotina</taxon>
        <taxon>Pezizomycetes</taxon>
        <taxon>Pezizales</taxon>
        <taxon>Tuberaceae</taxon>
        <taxon>Tuber</taxon>
    </lineage>
</organism>
<name>A0A292PNF6_9PEZI</name>
<feature type="compositionally biased region" description="Acidic residues" evidence="2">
    <location>
        <begin position="187"/>
        <end position="198"/>
    </location>
</feature>
<dbReference type="GO" id="GO:0001181">
    <property type="term" value="F:RNA polymerase I general transcription initiation factor activity"/>
    <property type="evidence" value="ECO:0007669"/>
    <property type="project" value="TreeGrafter"/>
</dbReference>
<evidence type="ECO:0000313" key="3">
    <source>
        <dbReference type="EMBL" id="CUS09079.1"/>
    </source>
</evidence>
<dbReference type="Proteomes" id="UP001412239">
    <property type="component" value="Unassembled WGS sequence"/>
</dbReference>
<evidence type="ECO:0000256" key="2">
    <source>
        <dbReference type="SAM" id="MobiDB-lite"/>
    </source>
</evidence>
<feature type="compositionally biased region" description="Polar residues" evidence="2">
    <location>
        <begin position="68"/>
        <end position="84"/>
    </location>
</feature>
<feature type="compositionally biased region" description="Polar residues" evidence="2">
    <location>
        <begin position="663"/>
        <end position="683"/>
    </location>
</feature>
<dbReference type="InterPro" id="IPR039601">
    <property type="entry name" value="Rrn5"/>
</dbReference>
<proteinExistence type="predicted"/>
<accession>A0A292PNF6</accession>
<feature type="region of interest" description="Disordered" evidence="2">
    <location>
        <begin position="619"/>
        <end position="748"/>
    </location>
</feature>
<keyword evidence="1" id="KW-0175">Coiled coil</keyword>
<dbReference type="EMBL" id="LN891098">
    <property type="protein sequence ID" value="CUS09079.1"/>
    <property type="molecule type" value="Genomic_DNA"/>
</dbReference>
<evidence type="ECO:0000256" key="1">
    <source>
        <dbReference type="SAM" id="Coils"/>
    </source>
</evidence>
<dbReference type="PANTHER" id="PTHR28079:SF1">
    <property type="entry name" value="RNA POLYMERASE I-SPECIFIC TRANSCRIPTION INITIATION FACTOR RRN5"/>
    <property type="match status" value="1"/>
</dbReference>
<feature type="region of interest" description="Disordered" evidence="2">
    <location>
        <begin position="822"/>
        <end position="909"/>
    </location>
</feature>
<keyword evidence="4" id="KW-1185">Reference proteome</keyword>
<dbReference type="GO" id="GO:0042790">
    <property type="term" value="P:nucleolar large rRNA transcription by RNA polymerase I"/>
    <property type="evidence" value="ECO:0007669"/>
    <property type="project" value="InterPro"/>
</dbReference>
<feature type="compositionally biased region" description="Polar residues" evidence="2">
    <location>
        <begin position="871"/>
        <end position="883"/>
    </location>
</feature>
<dbReference type="GO" id="GO:0000182">
    <property type="term" value="F:rDNA binding"/>
    <property type="evidence" value="ECO:0007669"/>
    <property type="project" value="TreeGrafter"/>
</dbReference>
<feature type="compositionally biased region" description="Acidic residues" evidence="2">
    <location>
        <begin position="891"/>
        <end position="909"/>
    </location>
</feature>
<gene>
    <name evidence="3" type="ORF">GSTUAT00006793001</name>
</gene>
<feature type="compositionally biased region" description="Basic and acidic residues" evidence="2">
    <location>
        <begin position="711"/>
        <end position="748"/>
    </location>
</feature>
<dbReference type="PANTHER" id="PTHR28079">
    <property type="entry name" value="RNA POLYMERASE I-SPECIFIC TRANSCRIPTION INITIATION FACTOR RRN5"/>
    <property type="match status" value="1"/>
</dbReference>
<feature type="region of interest" description="Disordered" evidence="2">
    <location>
        <begin position="1"/>
        <end position="84"/>
    </location>
</feature>
<dbReference type="GO" id="GO:0006361">
    <property type="term" value="P:transcription initiation at RNA polymerase I promoter"/>
    <property type="evidence" value="ECO:0007669"/>
    <property type="project" value="TreeGrafter"/>
</dbReference>
<feature type="coiled-coil region" evidence="1">
    <location>
        <begin position="402"/>
        <end position="430"/>
    </location>
</feature>
<evidence type="ECO:0000313" key="4">
    <source>
        <dbReference type="Proteomes" id="UP001412239"/>
    </source>
</evidence>
<sequence length="909" mass="100177">MASKSPGSPKPSRTSTSSTTSSSPNSQPTQQRRPPVIVSSETESEPEAVGKAQATSDPGPSSPALEQESANSVSQPSSPKTVLSATFEDSDEWMRIQQGELHSAKISDYHRPELDWSSASEPDDPGSGFESGDSGRIRGRSRFTPLEKIVPAAAPTSPPLSDEDSDSNLGSQSDGYVDGNGSGGDDGGGEEEHDEPMEEASPRAYSLELTNDNGDHGITDLSQTDESAPQITGDDVHQKTNTRSSPYTPTSEALGSSSDTGDSTENTESDSDRKLVPKVPKRTPGRRRGQQIDRFNPEYIKELNDTISSAKSQELCPDGLGILRGSWVVGSWWSHTEKHKFFNLVARIGRHDAAALANNMKTKSIVECRAYLKLLKQAVVEANENLLYKSGRLPRMTDIPAAVEISDECAEALEEEAQLLENRTVADEQRREKDRWGKFWLLDGDISEYIEDLYKGYENGSDEEGLEKVREFVPEAELLSILSMLNLSEYVFMNGPKESWQTLGGKPPSIRYTAFIDIHTLAISFTRRLVSASIFMAQSRLRSTSNRILRSSKESDVRPSDVEAAINTLGLTPNTKEYWAKAPRRLGLDVLESRFYILSGRKHVLTPLDEVERFMRSEETFRTRPATKELGASGQEEPAQEEGGGGEGTTHTDSKTEDENGDPSDSTQTPGLSNPNQASPPSSDNDESDGETSRDEESKEEDDDFIVLNPDVHHEPNKIRKRLDREYQAHADQEEAYLESRDQLDSQEEEKRLWQLLEKQPERSILEELPKVPAMPKGRRKRPADIHDWADDVEYYAPWETNKKFRIEKVGVTISEATPRAKVLKLGGAASARPDGKGGEGGGSGGDNRPRPRTISGTERVRLRKYARAQHSPSYSSGCSSALESMPPESSTEETDNEPEGGASQEEEV</sequence>
<feature type="compositionally biased region" description="Polar residues" evidence="2">
    <location>
        <begin position="220"/>
        <end position="230"/>
    </location>
</feature>